<name>A0ABN3PKJ1_9MICO</name>
<dbReference type="EMBL" id="BAAARI010000015">
    <property type="protein sequence ID" value="GAA2583676.1"/>
    <property type="molecule type" value="Genomic_DNA"/>
</dbReference>
<evidence type="ECO:0000313" key="2">
    <source>
        <dbReference type="Proteomes" id="UP001500274"/>
    </source>
</evidence>
<proteinExistence type="predicted"/>
<reference evidence="1 2" key="1">
    <citation type="journal article" date="2019" name="Int. J. Syst. Evol. Microbiol.">
        <title>The Global Catalogue of Microorganisms (GCM) 10K type strain sequencing project: providing services to taxonomists for standard genome sequencing and annotation.</title>
        <authorList>
            <consortium name="The Broad Institute Genomics Platform"/>
            <consortium name="The Broad Institute Genome Sequencing Center for Infectious Disease"/>
            <person name="Wu L."/>
            <person name="Ma J."/>
        </authorList>
    </citation>
    <scope>NUCLEOTIDE SEQUENCE [LARGE SCALE GENOMIC DNA]</scope>
    <source>
        <strain evidence="1 2">JCM 16365</strain>
    </source>
</reference>
<organism evidence="1 2">
    <name type="scientific">Microbacterium binotii</name>
    <dbReference type="NCBI Taxonomy" id="462710"/>
    <lineage>
        <taxon>Bacteria</taxon>
        <taxon>Bacillati</taxon>
        <taxon>Actinomycetota</taxon>
        <taxon>Actinomycetes</taxon>
        <taxon>Micrococcales</taxon>
        <taxon>Microbacteriaceae</taxon>
        <taxon>Microbacterium</taxon>
    </lineage>
</organism>
<dbReference type="RefSeq" id="WP_344229726.1">
    <property type="nucleotide sequence ID" value="NZ_BAAARI010000015.1"/>
</dbReference>
<evidence type="ECO:0000313" key="1">
    <source>
        <dbReference type="EMBL" id="GAA2583676.1"/>
    </source>
</evidence>
<sequence>MTVRRMIVRLRIPAGLTLTSRGVTGIRGCGALDWSWEELAQVAVVAAPAAKLSLLRAGGAPLITAPSLSLGSDPNLVASLVEFYRQHPEHRDALDAGGVEAVRRAEQVLRPD</sequence>
<dbReference type="Proteomes" id="UP001500274">
    <property type="component" value="Unassembled WGS sequence"/>
</dbReference>
<keyword evidence="2" id="KW-1185">Reference proteome</keyword>
<accession>A0ABN3PKJ1</accession>
<comment type="caution">
    <text evidence="1">The sequence shown here is derived from an EMBL/GenBank/DDBJ whole genome shotgun (WGS) entry which is preliminary data.</text>
</comment>
<gene>
    <name evidence="1" type="ORF">GCM10009862_23500</name>
</gene>
<protein>
    <submittedName>
        <fullName evidence="1">Uncharacterized protein</fullName>
    </submittedName>
</protein>